<dbReference type="EMBL" id="VVIM01000010">
    <property type="protein sequence ID" value="KAB0792033.1"/>
    <property type="molecule type" value="Genomic_DNA"/>
</dbReference>
<dbReference type="InParanoid" id="A0A5N4A3Y4"/>
<reference evidence="1 2" key="1">
    <citation type="journal article" date="2018" name="Elife">
        <title>Firefly genomes illuminate parallel origins of bioluminescence in beetles.</title>
        <authorList>
            <person name="Fallon T.R."/>
            <person name="Lower S.E."/>
            <person name="Chang C.H."/>
            <person name="Bessho-Uehara M."/>
            <person name="Martin G.J."/>
            <person name="Bewick A.J."/>
            <person name="Behringer M."/>
            <person name="Debat H.J."/>
            <person name="Wong I."/>
            <person name="Day J.C."/>
            <person name="Suvorov A."/>
            <person name="Silva C.J."/>
            <person name="Stanger-Hall K.F."/>
            <person name="Hall D.W."/>
            <person name="Schmitz R.J."/>
            <person name="Nelson D.R."/>
            <person name="Lewis S.M."/>
            <person name="Shigenobu S."/>
            <person name="Bybee S.M."/>
            <person name="Larracuente A.M."/>
            <person name="Oba Y."/>
            <person name="Weng J.K."/>
        </authorList>
    </citation>
    <scope>NUCLEOTIDE SEQUENCE [LARGE SCALE GENOMIC DNA]</scope>
    <source>
        <strain evidence="1">1611_PpyrPB1</strain>
        <tissue evidence="1">Whole body</tissue>
    </source>
</reference>
<gene>
    <name evidence="1" type="ORF">PPYR_13994</name>
</gene>
<proteinExistence type="predicted"/>
<dbReference type="Pfam" id="PF00406">
    <property type="entry name" value="ADK"/>
    <property type="match status" value="1"/>
</dbReference>
<evidence type="ECO:0000313" key="2">
    <source>
        <dbReference type="Proteomes" id="UP000327044"/>
    </source>
</evidence>
<protein>
    <recommendedName>
        <fullName evidence="3">Adenylate kinase</fullName>
    </recommendedName>
</protein>
<accession>A0A5N4A3Y4</accession>
<evidence type="ECO:0000313" key="1">
    <source>
        <dbReference type="EMBL" id="KAB0792033.1"/>
    </source>
</evidence>
<comment type="caution">
    <text evidence="1">The sequence shown here is derived from an EMBL/GenBank/DDBJ whole genome shotgun (WGS) entry which is preliminary data.</text>
</comment>
<dbReference type="InterPro" id="IPR027417">
    <property type="entry name" value="P-loop_NTPase"/>
</dbReference>
<organism evidence="1 2">
    <name type="scientific">Photinus pyralis</name>
    <name type="common">Common eastern firefly</name>
    <name type="synonym">Lampyris pyralis</name>
    <dbReference type="NCBI Taxonomy" id="7054"/>
    <lineage>
        <taxon>Eukaryota</taxon>
        <taxon>Metazoa</taxon>
        <taxon>Ecdysozoa</taxon>
        <taxon>Arthropoda</taxon>
        <taxon>Hexapoda</taxon>
        <taxon>Insecta</taxon>
        <taxon>Pterygota</taxon>
        <taxon>Neoptera</taxon>
        <taxon>Endopterygota</taxon>
        <taxon>Coleoptera</taxon>
        <taxon>Polyphaga</taxon>
        <taxon>Elateriformia</taxon>
        <taxon>Elateroidea</taxon>
        <taxon>Lampyridae</taxon>
        <taxon>Lampyrinae</taxon>
        <taxon>Photinus</taxon>
    </lineage>
</organism>
<sequence>MVNVPVPELIAEHVKNNTDFGKAIKAALTADEKVSDVPIAHFVLRELKGIGDKSFIVTGFPKTYRQAILLWKDLEFNFVINLDYPKEYLVRFKVGGVDESGTEEEKEKRVALAMENIAKDQKRLSSLIEFYKKQKILQHFYSNTEEEMWKKVKKGVEVRLVALSKT</sequence>
<keyword evidence="2" id="KW-1185">Reference proteome</keyword>
<dbReference type="AlphaFoldDB" id="A0A5N4A3Y4"/>
<dbReference type="Gene3D" id="3.40.50.300">
    <property type="entry name" value="P-loop containing nucleotide triphosphate hydrolases"/>
    <property type="match status" value="1"/>
</dbReference>
<name>A0A5N4A3Y4_PHOPY</name>
<evidence type="ECO:0008006" key="3">
    <source>
        <dbReference type="Google" id="ProtNLM"/>
    </source>
</evidence>
<dbReference type="Proteomes" id="UP000327044">
    <property type="component" value="Unassembled WGS sequence"/>
</dbReference>
<dbReference type="SUPFAM" id="SSF52540">
    <property type="entry name" value="P-loop containing nucleoside triphosphate hydrolases"/>
    <property type="match status" value="1"/>
</dbReference>